<dbReference type="EMBL" id="FNQE01000045">
    <property type="protein sequence ID" value="SDZ37394.1"/>
    <property type="molecule type" value="Genomic_DNA"/>
</dbReference>
<keyword evidence="2" id="KW-0472">Membrane</keyword>
<organism evidence="3 4">
    <name type="scientific">Proteiniborus ethanoligenes</name>
    <dbReference type="NCBI Taxonomy" id="415015"/>
    <lineage>
        <taxon>Bacteria</taxon>
        <taxon>Bacillati</taxon>
        <taxon>Bacillota</taxon>
        <taxon>Clostridia</taxon>
        <taxon>Eubacteriales</taxon>
        <taxon>Proteiniborus</taxon>
    </lineage>
</organism>
<evidence type="ECO:0000256" key="2">
    <source>
        <dbReference type="SAM" id="Phobius"/>
    </source>
</evidence>
<dbReference type="STRING" id="415015.SAMN05660462_02911"/>
<sequence length="452" mass="50738">MDPTTFKILYENLCLRVSQEKLAIKYGCDPRFKTQQKISECVIENGFGTGAKGFQAAYYRTHLQGLSREEFAELLQDYGGNRSKKIDDFIAHIDRKKASRQNTIARPDYLESNAQQGFRNISNNSNNYNQVYNYNKVDKRSDSSIGSLFISIVALAFLFLILKAGFSYIAKPFSGLSSIFNKDINVAPISTSNGTYIGEVDSKNRANGYGVEYVDKDNLYLGKFKKNEKSGEGIEIVGENYFAMGNYKKDKLDGLGVINQSGTLYIGDMKKGEMDGYIVEISPGYDSIAISRYKKGKEKESILSIDMVSGQVSYLGSKKPYGLTNLNNRYYLETDKKTAVKSIEIREGYIFVGSMKRGNYKGLGIKVFDDTISYGDWKGNDVKSSVNLQDGNVFFGDYKNSLKNGKGMDYILVEPPDTEVILKGDIYIGYFKNSMRHGNGKFIFNDGLIIDM</sequence>
<name>A0A1H3SHI6_9FIRM</name>
<evidence type="ECO:0000256" key="1">
    <source>
        <dbReference type="ARBA" id="ARBA00022737"/>
    </source>
</evidence>
<evidence type="ECO:0000313" key="3">
    <source>
        <dbReference type="EMBL" id="SDZ37394.1"/>
    </source>
</evidence>
<gene>
    <name evidence="3" type="ORF">SAMN05660462_02911</name>
</gene>
<dbReference type="Proteomes" id="UP000198625">
    <property type="component" value="Unassembled WGS sequence"/>
</dbReference>
<evidence type="ECO:0000313" key="4">
    <source>
        <dbReference type="Proteomes" id="UP000198625"/>
    </source>
</evidence>
<feature type="transmembrane region" description="Helical" evidence="2">
    <location>
        <begin position="148"/>
        <end position="170"/>
    </location>
</feature>
<keyword evidence="1" id="KW-0677">Repeat</keyword>
<keyword evidence="2" id="KW-1133">Transmembrane helix</keyword>
<dbReference type="OrthoDB" id="7059515at2"/>
<reference evidence="3 4" key="1">
    <citation type="submission" date="2016-10" db="EMBL/GenBank/DDBJ databases">
        <authorList>
            <person name="de Groot N.N."/>
        </authorList>
    </citation>
    <scope>NUCLEOTIDE SEQUENCE [LARGE SCALE GENOMIC DNA]</scope>
    <source>
        <strain evidence="3 4">DSM 21650</strain>
    </source>
</reference>
<keyword evidence="2" id="KW-0812">Transmembrane</keyword>
<dbReference type="RefSeq" id="WP_091732855.1">
    <property type="nucleotide sequence ID" value="NZ_FNQE01000045.1"/>
</dbReference>
<dbReference type="SUPFAM" id="SSF82185">
    <property type="entry name" value="Histone H3 K4-specific methyltransferase SET7/9 N-terminal domain"/>
    <property type="match status" value="2"/>
</dbReference>
<protein>
    <submittedName>
        <fullName evidence="3">MORN repeat-containing protein</fullName>
    </submittedName>
</protein>
<dbReference type="InterPro" id="IPR003409">
    <property type="entry name" value="MORN"/>
</dbReference>
<dbReference type="AlphaFoldDB" id="A0A1H3SHI6"/>
<dbReference type="PANTHER" id="PTHR23084:SF263">
    <property type="entry name" value="MORN REPEAT-CONTAINING PROTEIN 1"/>
    <property type="match status" value="1"/>
</dbReference>
<dbReference type="SMART" id="SM00698">
    <property type="entry name" value="MORN"/>
    <property type="match status" value="2"/>
</dbReference>
<dbReference type="PANTHER" id="PTHR23084">
    <property type="entry name" value="PHOSPHATIDYLINOSITOL-4-PHOSPHATE 5-KINASE RELATED"/>
    <property type="match status" value="1"/>
</dbReference>
<proteinExistence type="predicted"/>
<dbReference type="Pfam" id="PF02493">
    <property type="entry name" value="MORN"/>
    <property type="match status" value="1"/>
</dbReference>
<keyword evidence="4" id="KW-1185">Reference proteome</keyword>
<accession>A0A1H3SHI6</accession>